<dbReference type="GO" id="GO:0016757">
    <property type="term" value="F:glycosyltransferase activity"/>
    <property type="evidence" value="ECO:0007669"/>
    <property type="project" value="InterPro"/>
</dbReference>
<dbReference type="Pfam" id="PF00534">
    <property type="entry name" value="Glycos_transf_1"/>
    <property type="match status" value="1"/>
</dbReference>
<dbReference type="InterPro" id="IPR001296">
    <property type="entry name" value="Glyco_trans_1"/>
</dbReference>
<feature type="domain" description="Glycosyltransferase subfamily 4-like N-terminal" evidence="2">
    <location>
        <begin position="40"/>
        <end position="172"/>
    </location>
</feature>
<keyword evidence="4" id="KW-1185">Reference proteome</keyword>
<dbReference type="PANTHER" id="PTHR45947">
    <property type="entry name" value="SULFOQUINOVOSYL TRANSFERASE SQD2"/>
    <property type="match status" value="1"/>
</dbReference>
<proteinExistence type="predicted"/>
<dbReference type="InterPro" id="IPR050194">
    <property type="entry name" value="Glycosyltransferase_grp1"/>
</dbReference>
<dbReference type="RefSeq" id="WP_115564550.1">
    <property type="nucleotide sequence ID" value="NZ_QRGR01000005.1"/>
</dbReference>
<dbReference type="AlphaFoldDB" id="A0A3D8LFF4"/>
<dbReference type="Proteomes" id="UP000256708">
    <property type="component" value="Unassembled WGS sequence"/>
</dbReference>
<comment type="caution">
    <text evidence="3">The sequence shown here is derived from an EMBL/GenBank/DDBJ whole genome shotgun (WGS) entry which is preliminary data.</text>
</comment>
<dbReference type="OrthoDB" id="9790710at2"/>
<gene>
    <name evidence="3" type="ORF">DXT99_05575</name>
</gene>
<evidence type="ECO:0000313" key="3">
    <source>
        <dbReference type="EMBL" id="RDV16140.1"/>
    </source>
</evidence>
<evidence type="ECO:0000259" key="1">
    <source>
        <dbReference type="Pfam" id="PF00534"/>
    </source>
</evidence>
<dbReference type="Pfam" id="PF13579">
    <property type="entry name" value="Glyco_trans_4_4"/>
    <property type="match status" value="1"/>
</dbReference>
<feature type="domain" description="Glycosyl transferase family 1" evidence="1">
    <location>
        <begin position="193"/>
        <end position="361"/>
    </location>
</feature>
<evidence type="ECO:0000313" key="4">
    <source>
        <dbReference type="Proteomes" id="UP000256708"/>
    </source>
</evidence>
<sequence>MAVVLFRVTTVPVSLKNLIVGQLPYMKAHGFKPIMISADGPERELVIQEQDSPHIILNLTRKITLFQDLKALWQFYKLCRQYKPDIIHSHTPKAGIIAMLGGKLAGVPIRLHTVAGMYLLEAKGFKRFILELVEVLTYACATRVYPNSSNLTEIIKRDLYNNPAKLKVIGNGSSNGINTSFFSREALPAQEVQQLRESLRISDNDFLFVFVGRIVKDKGIQELIAAFSKLNKLHPSCKLLLVGPLEQELDPISEECLQEIESNPAIISVGYQNDVRRFLAISHALAFPSYREGFPNVPMQAACFDLPCIVTDINGCNEIIVEGENGLIIPPKSTQELYDAMEKLLTDENLYVHLSANARKMVVERYEQRHIWSLLLQEYYEQLKQHEVVPEVRQALT</sequence>
<protein>
    <submittedName>
        <fullName evidence="3">Glycosyltransferase family 1 protein</fullName>
    </submittedName>
</protein>
<dbReference type="PANTHER" id="PTHR45947:SF3">
    <property type="entry name" value="SULFOQUINOVOSYL TRANSFERASE SQD2"/>
    <property type="match status" value="1"/>
</dbReference>
<evidence type="ECO:0000259" key="2">
    <source>
        <dbReference type="Pfam" id="PF13579"/>
    </source>
</evidence>
<accession>A0A3D8LFF4</accession>
<dbReference type="SUPFAM" id="SSF53756">
    <property type="entry name" value="UDP-Glycosyltransferase/glycogen phosphorylase"/>
    <property type="match status" value="1"/>
</dbReference>
<dbReference type="EMBL" id="QRGR01000005">
    <property type="protein sequence ID" value="RDV16140.1"/>
    <property type="molecule type" value="Genomic_DNA"/>
</dbReference>
<dbReference type="InterPro" id="IPR028098">
    <property type="entry name" value="Glyco_trans_4-like_N"/>
</dbReference>
<dbReference type="CDD" id="cd03808">
    <property type="entry name" value="GT4_CapM-like"/>
    <property type="match status" value="1"/>
</dbReference>
<reference evidence="4" key="1">
    <citation type="submission" date="2018-08" db="EMBL/GenBank/DDBJ databases">
        <authorList>
            <person name="Liu Z.-W."/>
            <person name="Du Z.-J."/>
        </authorList>
    </citation>
    <scope>NUCLEOTIDE SEQUENCE [LARGE SCALE GENOMIC DNA]</scope>
    <source>
        <strain evidence="4">H4X</strain>
    </source>
</reference>
<keyword evidence="3" id="KW-0808">Transferase</keyword>
<organism evidence="3 4">
    <name type="scientific">Pontibacter diazotrophicus</name>
    <dbReference type="NCBI Taxonomy" id="1400979"/>
    <lineage>
        <taxon>Bacteria</taxon>
        <taxon>Pseudomonadati</taxon>
        <taxon>Bacteroidota</taxon>
        <taxon>Cytophagia</taxon>
        <taxon>Cytophagales</taxon>
        <taxon>Hymenobacteraceae</taxon>
        <taxon>Pontibacter</taxon>
    </lineage>
</organism>
<dbReference type="Gene3D" id="3.40.50.2000">
    <property type="entry name" value="Glycogen Phosphorylase B"/>
    <property type="match status" value="2"/>
</dbReference>
<name>A0A3D8LFF4_9BACT</name>